<name>A0A1J5RVM2_9ZZZZ</name>
<comment type="caution">
    <text evidence="2">The sequence shown here is derived from an EMBL/GenBank/DDBJ whole genome shotgun (WGS) entry which is preliminary data.</text>
</comment>
<feature type="region of interest" description="Disordered" evidence="1">
    <location>
        <begin position="76"/>
        <end position="104"/>
    </location>
</feature>
<reference evidence="2" key="1">
    <citation type="submission" date="2016-10" db="EMBL/GenBank/DDBJ databases">
        <title>Sequence of Gallionella enrichment culture.</title>
        <authorList>
            <person name="Poehlein A."/>
            <person name="Muehling M."/>
            <person name="Daniel R."/>
        </authorList>
    </citation>
    <scope>NUCLEOTIDE SEQUENCE</scope>
</reference>
<gene>
    <name evidence="2" type="ORF">GALL_244910</name>
</gene>
<evidence type="ECO:0000256" key="1">
    <source>
        <dbReference type="SAM" id="MobiDB-lite"/>
    </source>
</evidence>
<accession>A0A1J5RVM2</accession>
<proteinExistence type="predicted"/>
<dbReference type="AlphaFoldDB" id="A0A1J5RVM2"/>
<protein>
    <submittedName>
        <fullName evidence="2">Uncharacterized protein</fullName>
    </submittedName>
</protein>
<organism evidence="2">
    <name type="scientific">mine drainage metagenome</name>
    <dbReference type="NCBI Taxonomy" id="410659"/>
    <lineage>
        <taxon>unclassified sequences</taxon>
        <taxon>metagenomes</taxon>
        <taxon>ecological metagenomes</taxon>
    </lineage>
</organism>
<sequence length="104" mass="11212">METKLQEMPNRLAVTPGEALFLAGYSESVTTGHKSATNLQSRRVFPFPIRHLKIGEQVKKVVLVADIEAALRGLAPAPQLADEVTSPPTRRGRPRKAAAAGAKK</sequence>
<evidence type="ECO:0000313" key="2">
    <source>
        <dbReference type="EMBL" id="OIQ93531.1"/>
    </source>
</evidence>
<feature type="compositionally biased region" description="Basic residues" evidence="1">
    <location>
        <begin position="90"/>
        <end position="104"/>
    </location>
</feature>
<dbReference type="EMBL" id="MLJW01000205">
    <property type="protein sequence ID" value="OIQ93531.1"/>
    <property type="molecule type" value="Genomic_DNA"/>
</dbReference>